<dbReference type="Proteomes" id="UP000178703">
    <property type="component" value="Unassembled WGS sequence"/>
</dbReference>
<gene>
    <name evidence="2" type="ORF">A3D46_01410</name>
</gene>
<organism evidence="2 3">
    <name type="scientific">Candidatus Nealsonbacteria bacterium RIFCSPHIGHO2_02_FULL_43_13</name>
    <dbReference type="NCBI Taxonomy" id="1801668"/>
    <lineage>
        <taxon>Bacteria</taxon>
        <taxon>Candidatus Nealsoniibacteriota</taxon>
    </lineage>
</organism>
<dbReference type="PANTHER" id="PTHR47559">
    <property type="entry name" value="OS03G0844900 PROTEIN"/>
    <property type="match status" value="1"/>
</dbReference>
<dbReference type="EMBL" id="MHMD01000019">
    <property type="protein sequence ID" value="OGZ21655.1"/>
    <property type="molecule type" value="Genomic_DNA"/>
</dbReference>
<feature type="domain" description="S1 motif" evidence="1">
    <location>
        <begin position="104"/>
        <end position="182"/>
    </location>
</feature>
<dbReference type="InterPro" id="IPR035104">
    <property type="entry name" value="Ribosomal_protein_S1-like"/>
</dbReference>
<keyword evidence="2" id="KW-0689">Ribosomal protein</keyword>
<dbReference type="PRINTS" id="PR00681">
    <property type="entry name" value="RIBOSOMALS1"/>
</dbReference>
<dbReference type="SUPFAM" id="SSF50249">
    <property type="entry name" value="Nucleic acid-binding proteins"/>
    <property type="match status" value="4"/>
</dbReference>
<dbReference type="InterPro" id="IPR052757">
    <property type="entry name" value="Ribosomal_protein_S1"/>
</dbReference>
<comment type="caution">
    <text evidence="2">The sequence shown here is derived from an EMBL/GenBank/DDBJ whole genome shotgun (WGS) entry which is preliminary data.</text>
</comment>
<evidence type="ECO:0000259" key="1">
    <source>
        <dbReference type="PROSITE" id="PS50126"/>
    </source>
</evidence>
<dbReference type="SMART" id="SM00316">
    <property type="entry name" value="S1"/>
    <property type="match status" value="4"/>
</dbReference>
<dbReference type="InterPro" id="IPR003029">
    <property type="entry name" value="S1_domain"/>
</dbReference>
<dbReference type="PANTHER" id="PTHR47559:SF1">
    <property type="entry name" value="OS03G0844900 PROTEIN"/>
    <property type="match status" value="1"/>
</dbReference>
<dbReference type="GO" id="GO:0003676">
    <property type="term" value="F:nucleic acid binding"/>
    <property type="evidence" value="ECO:0007669"/>
    <property type="project" value="InterPro"/>
</dbReference>
<proteinExistence type="predicted"/>
<keyword evidence="2" id="KW-0687">Ribonucleoprotein</keyword>
<dbReference type="InterPro" id="IPR012340">
    <property type="entry name" value="NA-bd_OB-fold"/>
</dbReference>
<sequence>MKNIIENKTNDFLKLPRVGEIVEGSVIGVGRSTIYVDLGPVGTGIIYGQEFQEAKVALKSAKMGDKLMLKIIELENDEGYIELSATQAGRELNWDKLMLKKEKDESLTVKVLGANKGGLLVEAERVAGFLPVSQLSPKNYPRVEGADRTKILDKLQRLVGEDLTVKILTIDQGKDILILSEKATETEKIKTLVEKYKTGDVVEGEITGIVDFGVFVKILPDNLEGLIHISEIDWQLIDDPAEIVKVGEKVQAKIIEIADGIRISLSLKALKQDPWIDIDKKYKKSDVIEGKVTKFNPFGAFVEIAPKIQGLVHISEFGTKTKMEQKLKIGKEYQFQIIQIEPTEHRMTLRLMVN</sequence>
<dbReference type="Gene3D" id="2.40.50.140">
    <property type="entry name" value="Nucleic acid-binding proteins"/>
    <property type="match status" value="4"/>
</dbReference>
<accession>A0A1G2E794</accession>
<dbReference type="STRING" id="1801668.A3D46_01410"/>
<protein>
    <submittedName>
        <fullName evidence="2">30S ribosomal protein S1</fullName>
    </submittedName>
</protein>
<dbReference type="PROSITE" id="PS50126">
    <property type="entry name" value="S1"/>
    <property type="match status" value="4"/>
</dbReference>
<reference evidence="2 3" key="1">
    <citation type="journal article" date="2016" name="Nat. Commun.">
        <title>Thousands of microbial genomes shed light on interconnected biogeochemical processes in an aquifer system.</title>
        <authorList>
            <person name="Anantharaman K."/>
            <person name="Brown C.T."/>
            <person name="Hug L.A."/>
            <person name="Sharon I."/>
            <person name="Castelle C.J."/>
            <person name="Probst A.J."/>
            <person name="Thomas B.C."/>
            <person name="Singh A."/>
            <person name="Wilkins M.J."/>
            <person name="Karaoz U."/>
            <person name="Brodie E.L."/>
            <person name="Williams K.H."/>
            <person name="Hubbard S.S."/>
            <person name="Banfield J.F."/>
        </authorList>
    </citation>
    <scope>NUCLEOTIDE SEQUENCE [LARGE SCALE GENOMIC DNA]</scope>
</reference>
<feature type="domain" description="S1 motif" evidence="1">
    <location>
        <begin position="19"/>
        <end position="86"/>
    </location>
</feature>
<feature type="domain" description="S1 motif" evidence="1">
    <location>
        <begin position="199"/>
        <end position="268"/>
    </location>
</feature>
<evidence type="ECO:0000313" key="2">
    <source>
        <dbReference type="EMBL" id="OGZ21655.1"/>
    </source>
</evidence>
<feature type="domain" description="S1 motif" evidence="1">
    <location>
        <begin position="285"/>
        <end position="352"/>
    </location>
</feature>
<dbReference type="AlphaFoldDB" id="A0A1G2E794"/>
<name>A0A1G2E794_9BACT</name>
<dbReference type="Pfam" id="PF00575">
    <property type="entry name" value="S1"/>
    <property type="match status" value="4"/>
</dbReference>
<evidence type="ECO:0000313" key="3">
    <source>
        <dbReference type="Proteomes" id="UP000178703"/>
    </source>
</evidence>
<dbReference type="GO" id="GO:0005840">
    <property type="term" value="C:ribosome"/>
    <property type="evidence" value="ECO:0007669"/>
    <property type="project" value="UniProtKB-KW"/>
</dbReference>